<evidence type="ECO:0000259" key="5">
    <source>
        <dbReference type="Pfam" id="PF01212"/>
    </source>
</evidence>
<evidence type="ECO:0000313" key="6">
    <source>
        <dbReference type="EMBL" id="MDQ1123392.1"/>
    </source>
</evidence>
<name>A0ABU0TWT8_MICTR</name>
<dbReference type="EMBL" id="JAUTBF010000001">
    <property type="protein sequence ID" value="MDQ1123392.1"/>
    <property type="molecule type" value="Genomic_DNA"/>
</dbReference>
<reference evidence="6 7" key="1">
    <citation type="submission" date="2023-07" db="EMBL/GenBank/DDBJ databases">
        <title>Functional and genomic diversity of the sorghum phyllosphere microbiome.</title>
        <authorList>
            <person name="Shade A."/>
        </authorList>
    </citation>
    <scope>NUCLEOTIDE SEQUENCE [LARGE SCALE GENOMIC DNA]</scope>
    <source>
        <strain evidence="6 7">SORGH_AS_1207</strain>
    </source>
</reference>
<dbReference type="SUPFAM" id="SSF53383">
    <property type="entry name" value="PLP-dependent transferases"/>
    <property type="match status" value="1"/>
</dbReference>
<gene>
    <name evidence="6" type="ORF">QE412_001965</name>
</gene>
<dbReference type="GO" id="GO:0016829">
    <property type="term" value="F:lyase activity"/>
    <property type="evidence" value="ECO:0007669"/>
    <property type="project" value="UniProtKB-KW"/>
</dbReference>
<feature type="region of interest" description="Disordered" evidence="4">
    <location>
        <begin position="371"/>
        <end position="399"/>
    </location>
</feature>
<dbReference type="EC" id="4.1.2.48" evidence="6"/>
<evidence type="ECO:0000256" key="3">
    <source>
        <dbReference type="ARBA" id="ARBA00022898"/>
    </source>
</evidence>
<sequence>MGRNKKSYAGTVTSLHDTSVRGFASDNYSGIHPDVLAAISAANEGHQVAYGEDVYTARLQEQFVELLGEGVEAYPVFNGTGANVVGLQSMLPRWGAVISASTAHINVDEGGAPERVGGIKLLTVPTDDGKLTPELVDREAWGWGDEHRAQPLVVSITQSTELGTLYSVDEIRALADHAHGHGMRLHMDGARISNAAAALDVPLRAFTRDAGVDVLSFGGTKNGAMIGEAIVVLDPSASTGLTYLRKLDMQLSSKMRFVSAQLVALLENELWLRNARHSNAMAQRLRAGVEAGLADGSIQGVEFTQPTQANGVFATLPAGVADRLRQSFRFYDWGPADGGSDQRESDDPNGGGDDELRREVRWMCSFDTTRRRHRRLRRGDRPRDDGLTPPRGAAAADSG</sequence>
<dbReference type="InterPro" id="IPR015422">
    <property type="entry name" value="PyrdxlP-dep_Trfase_small"/>
</dbReference>
<keyword evidence="7" id="KW-1185">Reference proteome</keyword>
<accession>A0ABU0TWT8</accession>
<dbReference type="InterPro" id="IPR015421">
    <property type="entry name" value="PyrdxlP-dep_Trfase_major"/>
</dbReference>
<keyword evidence="6" id="KW-0456">Lyase</keyword>
<dbReference type="InterPro" id="IPR001597">
    <property type="entry name" value="ArAA_b-elim_lyase/Thr_aldolase"/>
</dbReference>
<feature type="region of interest" description="Disordered" evidence="4">
    <location>
        <begin position="335"/>
        <end position="358"/>
    </location>
</feature>
<dbReference type="PANTHER" id="PTHR48097">
    <property type="entry name" value="L-THREONINE ALDOLASE-RELATED"/>
    <property type="match status" value="1"/>
</dbReference>
<protein>
    <submittedName>
        <fullName evidence="6">Threonine aldolase</fullName>
        <ecNumber evidence="6">4.1.2.48</ecNumber>
    </submittedName>
</protein>
<dbReference type="Proteomes" id="UP001226691">
    <property type="component" value="Unassembled WGS sequence"/>
</dbReference>
<comment type="similarity">
    <text evidence="2">Belongs to the threonine aldolase family.</text>
</comment>
<organism evidence="6 7">
    <name type="scientific">Microbacterium trichothecenolyticum</name>
    <name type="common">Aureobacterium trichothecenolyticum</name>
    <dbReference type="NCBI Taxonomy" id="69370"/>
    <lineage>
        <taxon>Bacteria</taxon>
        <taxon>Bacillati</taxon>
        <taxon>Actinomycetota</taxon>
        <taxon>Actinomycetes</taxon>
        <taxon>Micrococcales</taxon>
        <taxon>Microbacteriaceae</taxon>
        <taxon>Microbacterium</taxon>
    </lineage>
</organism>
<feature type="domain" description="Aromatic amino acid beta-eliminating lyase/threonine aldolase" evidence="5">
    <location>
        <begin position="23"/>
        <end position="290"/>
    </location>
</feature>
<keyword evidence="3" id="KW-0663">Pyridoxal phosphate</keyword>
<evidence type="ECO:0000256" key="2">
    <source>
        <dbReference type="ARBA" id="ARBA00006966"/>
    </source>
</evidence>
<dbReference type="InterPro" id="IPR015424">
    <property type="entry name" value="PyrdxlP-dep_Trfase"/>
</dbReference>
<dbReference type="Gene3D" id="3.90.1150.10">
    <property type="entry name" value="Aspartate Aminotransferase, domain 1"/>
    <property type="match status" value="1"/>
</dbReference>
<evidence type="ECO:0000256" key="1">
    <source>
        <dbReference type="ARBA" id="ARBA00001933"/>
    </source>
</evidence>
<comment type="cofactor">
    <cofactor evidence="1">
        <name>pyridoxal 5'-phosphate</name>
        <dbReference type="ChEBI" id="CHEBI:597326"/>
    </cofactor>
</comment>
<dbReference type="PANTHER" id="PTHR48097:SF5">
    <property type="entry name" value="LOW SPECIFICITY L-THREONINE ALDOLASE"/>
    <property type="match status" value="1"/>
</dbReference>
<evidence type="ECO:0000313" key="7">
    <source>
        <dbReference type="Proteomes" id="UP001226691"/>
    </source>
</evidence>
<dbReference type="Gene3D" id="3.40.640.10">
    <property type="entry name" value="Type I PLP-dependent aspartate aminotransferase-like (Major domain)"/>
    <property type="match status" value="1"/>
</dbReference>
<evidence type="ECO:0000256" key="4">
    <source>
        <dbReference type="SAM" id="MobiDB-lite"/>
    </source>
</evidence>
<proteinExistence type="inferred from homology"/>
<comment type="caution">
    <text evidence="6">The sequence shown here is derived from an EMBL/GenBank/DDBJ whole genome shotgun (WGS) entry which is preliminary data.</text>
</comment>
<dbReference type="CDD" id="cd06502">
    <property type="entry name" value="TA_like"/>
    <property type="match status" value="1"/>
</dbReference>
<dbReference type="Pfam" id="PF01212">
    <property type="entry name" value="Beta_elim_lyase"/>
    <property type="match status" value="1"/>
</dbReference>